<dbReference type="EnsemblPlants" id="ORUFI09G04200.1">
    <property type="protein sequence ID" value="ORUFI09G04200.1"/>
    <property type="gene ID" value="ORUFI09G04200"/>
</dbReference>
<feature type="region of interest" description="Disordered" evidence="1">
    <location>
        <begin position="123"/>
        <end position="142"/>
    </location>
</feature>
<evidence type="ECO:0000313" key="4">
    <source>
        <dbReference type="Proteomes" id="UP000008022"/>
    </source>
</evidence>
<keyword evidence="2" id="KW-0732">Signal</keyword>
<feature type="compositionally biased region" description="Polar residues" evidence="1">
    <location>
        <begin position="88"/>
        <end position="102"/>
    </location>
</feature>
<proteinExistence type="predicted"/>
<sequence>MWLARKAAQKKKARTLPWLLLCTWDVGTSSMHILQKRNDVVGTDGAIADEEQEDMTTLATRVRAAAAPPACGAEEDGYSALGEERRTASSPHVFTSHLNPTSDYMEDGGGPAFAVGASRRLWLEEGGEGRGKSREGEEVGGR</sequence>
<dbReference type="AlphaFoldDB" id="A0A0E0QP46"/>
<evidence type="ECO:0000256" key="1">
    <source>
        <dbReference type="SAM" id="MobiDB-lite"/>
    </source>
</evidence>
<protein>
    <recommendedName>
        <fullName evidence="5">DUF834 domain-containing protein</fullName>
    </recommendedName>
</protein>
<evidence type="ECO:0000256" key="2">
    <source>
        <dbReference type="SAM" id="SignalP"/>
    </source>
</evidence>
<evidence type="ECO:0000313" key="3">
    <source>
        <dbReference type="EnsemblPlants" id="ORUFI09G04200.1"/>
    </source>
</evidence>
<reference evidence="3" key="2">
    <citation type="submission" date="2015-06" db="UniProtKB">
        <authorList>
            <consortium name="EnsemblPlants"/>
        </authorList>
    </citation>
    <scope>IDENTIFICATION</scope>
</reference>
<keyword evidence="4" id="KW-1185">Reference proteome</keyword>
<dbReference type="Gramene" id="ORUFI09G04200.1">
    <property type="protein sequence ID" value="ORUFI09G04200.1"/>
    <property type="gene ID" value="ORUFI09G04200"/>
</dbReference>
<name>A0A0E0QP46_ORYRU</name>
<feature type="region of interest" description="Disordered" evidence="1">
    <location>
        <begin position="82"/>
        <end position="110"/>
    </location>
</feature>
<feature type="signal peptide" evidence="2">
    <location>
        <begin position="1"/>
        <end position="30"/>
    </location>
</feature>
<dbReference type="Proteomes" id="UP000008022">
    <property type="component" value="Unassembled WGS sequence"/>
</dbReference>
<organism evidence="3 4">
    <name type="scientific">Oryza rufipogon</name>
    <name type="common">Brownbeard rice</name>
    <name type="synonym">Asian wild rice</name>
    <dbReference type="NCBI Taxonomy" id="4529"/>
    <lineage>
        <taxon>Eukaryota</taxon>
        <taxon>Viridiplantae</taxon>
        <taxon>Streptophyta</taxon>
        <taxon>Embryophyta</taxon>
        <taxon>Tracheophyta</taxon>
        <taxon>Spermatophyta</taxon>
        <taxon>Magnoliopsida</taxon>
        <taxon>Liliopsida</taxon>
        <taxon>Poales</taxon>
        <taxon>Poaceae</taxon>
        <taxon>BOP clade</taxon>
        <taxon>Oryzoideae</taxon>
        <taxon>Oryzeae</taxon>
        <taxon>Oryzinae</taxon>
        <taxon>Oryza</taxon>
    </lineage>
</organism>
<dbReference type="HOGENOM" id="CLU_1878676_0_0_1"/>
<reference evidence="4" key="1">
    <citation type="submission" date="2013-06" db="EMBL/GenBank/DDBJ databases">
        <authorList>
            <person name="Zhao Q."/>
        </authorList>
    </citation>
    <scope>NUCLEOTIDE SEQUENCE</scope>
    <source>
        <strain evidence="4">cv. W1943</strain>
    </source>
</reference>
<evidence type="ECO:0008006" key="5">
    <source>
        <dbReference type="Google" id="ProtNLM"/>
    </source>
</evidence>
<accession>A0A0E0QP46</accession>
<feature type="chain" id="PRO_5002371446" description="DUF834 domain-containing protein" evidence="2">
    <location>
        <begin position="31"/>
        <end position="142"/>
    </location>
</feature>